<dbReference type="HOGENOM" id="CLU_1259094_0_0_2"/>
<dbReference type="KEGG" id="mhu:Mhun_1065"/>
<sequence>MSMNVLPEKKMIYYCFLLILLGMLVTFPVTAVTLVDLELASKERRYTSDNPVQRVKANFEIPTTGWLTVTWKVDPYYPGFKSLKTRGGGGYYPADKGNEYLGPECQKEETAAISGSPYKVVYTCYVNNPQGNRPWVAELIAPHECQAFQVCNEGSQFSAYQRYTIEFESDSGTYDDNYGGLEGGGSCDCDSYDLTYESDDCILYEEDCSDCYYECEYYW</sequence>
<dbReference type="EnsemblBacteria" id="ABD40815">
    <property type="protein sequence ID" value="ABD40815"/>
    <property type="gene ID" value="Mhun_1065"/>
</dbReference>
<organism evidence="1 2">
    <name type="scientific">Methanospirillum hungatei JF-1 (strain ATCC 27890 / DSM 864 / NBRC 100397 / JF-1)</name>
    <dbReference type="NCBI Taxonomy" id="323259"/>
    <lineage>
        <taxon>Archaea</taxon>
        <taxon>Methanobacteriati</taxon>
        <taxon>Methanobacteriota</taxon>
        <taxon>Stenosarchaea group</taxon>
        <taxon>Methanomicrobia</taxon>
        <taxon>Methanomicrobiales</taxon>
        <taxon>Methanospirillaceae</taxon>
        <taxon>Methanospirillum</taxon>
    </lineage>
</organism>
<dbReference type="AlphaFoldDB" id="Q2FPS2"/>
<proteinExistence type="predicted"/>
<name>Q2FPS2_METHJ</name>
<protein>
    <submittedName>
        <fullName evidence="1">Uncharacterized protein</fullName>
    </submittedName>
</protein>
<keyword evidence="2" id="KW-1185">Reference proteome</keyword>
<dbReference type="InParanoid" id="Q2FPS2"/>
<dbReference type="Proteomes" id="UP000001941">
    <property type="component" value="Chromosome"/>
</dbReference>
<gene>
    <name evidence="1" type="ordered locus">Mhun_1065</name>
</gene>
<reference evidence="2" key="1">
    <citation type="journal article" date="2016" name="Stand. Genomic Sci.">
        <title>Complete genome sequence of Methanospirillum hungatei type strain JF1.</title>
        <authorList>
            <person name="Gunsalus R.P."/>
            <person name="Cook L.E."/>
            <person name="Crable B."/>
            <person name="Rohlin L."/>
            <person name="McDonald E."/>
            <person name="Mouttaki H."/>
            <person name="Sieber J.R."/>
            <person name="Poweleit N."/>
            <person name="Zhou H."/>
            <person name="Lapidus A.L."/>
            <person name="Daligault H.E."/>
            <person name="Land M."/>
            <person name="Gilna P."/>
            <person name="Ivanova N."/>
            <person name="Kyrpides N."/>
            <person name="Culley D.E."/>
            <person name="McInerney M.J."/>
        </authorList>
    </citation>
    <scope>NUCLEOTIDE SEQUENCE [LARGE SCALE GENOMIC DNA]</scope>
    <source>
        <strain evidence="2">ATCC 27890 / DSM 864 / NBRC 100397 / JF-1</strain>
    </source>
</reference>
<accession>Q2FPS2</accession>
<evidence type="ECO:0000313" key="2">
    <source>
        <dbReference type="Proteomes" id="UP000001941"/>
    </source>
</evidence>
<dbReference type="EMBL" id="CP000254">
    <property type="protein sequence ID" value="ABD40815.1"/>
    <property type="molecule type" value="Genomic_DNA"/>
</dbReference>
<evidence type="ECO:0000313" key="1">
    <source>
        <dbReference type="EMBL" id="ABD40815.1"/>
    </source>
</evidence>